<dbReference type="Proteomes" id="UP000001107">
    <property type="component" value="Chromosome"/>
</dbReference>
<gene>
    <name evidence="1" type="ordered locus">Mevan_0318</name>
</gene>
<dbReference type="KEGG" id="mvn:Mevan_0318"/>
<evidence type="ECO:0000313" key="2">
    <source>
        <dbReference type="Proteomes" id="UP000001107"/>
    </source>
</evidence>
<proteinExistence type="predicted"/>
<accession>A6UP05</accession>
<keyword evidence="2" id="KW-1185">Reference proteome</keyword>
<dbReference type="AlphaFoldDB" id="A6UP05"/>
<dbReference type="GO" id="GO:0006511">
    <property type="term" value="P:ubiquitin-dependent protein catabolic process"/>
    <property type="evidence" value="ECO:0007669"/>
    <property type="project" value="InterPro"/>
</dbReference>
<dbReference type="InterPro" id="IPR019249">
    <property type="entry name" value="DUF2226"/>
</dbReference>
<dbReference type="Pfam" id="PF09987">
    <property type="entry name" value="DUF2226"/>
    <property type="match status" value="2"/>
</dbReference>
<evidence type="ECO:0000313" key="1">
    <source>
        <dbReference type="EMBL" id="ABR54227.1"/>
    </source>
</evidence>
<reference evidence="1" key="1">
    <citation type="submission" date="2007-06" db="EMBL/GenBank/DDBJ databases">
        <title>Complete sequence of Methanococcus vannielii SB.</title>
        <authorList>
            <consortium name="US DOE Joint Genome Institute"/>
            <person name="Copeland A."/>
            <person name="Lucas S."/>
            <person name="Lapidus A."/>
            <person name="Barry K."/>
            <person name="Glavina del Rio T."/>
            <person name="Dalin E."/>
            <person name="Tice H."/>
            <person name="Pitluck S."/>
            <person name="Chain P."/>
            <person name="Malfatti S."/>
            <person name="Shin M."/>
            <person name="Vergez L."/>
            <person name="Schmutz J."/>
            <person name="Larimer F."/>
            <person name="Land M."/>
            <person name="Hauser L."/>
            <person name="Kyrpides N."/>
            <person name="Anderson I."/>
            <person name="Sieprawska-Lupa M."/>
            <person name="Whitman W.B."/>
            <person name="Richardson P."/>
        </authorList>
    </citation>
    <scope>NUCLEOTIDE SEQUENCE [LARGE SCALE GENOMIC DNA]</scope>
    <source>
        <strain evidence="1">SB</strain>
    </source>
</reference>
<dbReference type="GeneID" id="5326000"/>
<dbReference type="eggNOG" id="arCOG06658">
    <property type="taxonomic scope" value="Archaea"/>
</dbReference>
<dbReference type="OrthoDB" id="65984at2157"/>
<dbReference type="HOGENOM" id="CLU_516415_0_0_2"/>
<dbReference type="EMBL" id="CP000742">
    <property type="protein sequence ID" value="ABR54227.1"/>
    <property type="molecule type" value="Genomic_DNA"/>
</dbReference>
<protein>
    <submittedName>
        <fullName evidence="1">Uncharacterized protein</fullName>
    </submittedName>
</protein>
<sequence length="500" mass="57665">MDIIEGKFVKMGSDYNEIFDGLPNNFLGYIRVSMKINGGFKEGYLFLKDKKIIGGYSNFEEELFGNSAIIKTQEIAKKSSIIDIFLYTEQMLNMMENTNNKVFSTVKNSEKVEPSKNVNLKTPNSVKISIPEGNPIKLGIYENYEDYFKKYSILEIFKKVEGGYLRGYIAYNGKIPVCAIYVSQNSIKFGNSAMFEFKKMIDENEDLVFDVYEYSKSKIDYFIESYPESEVFFDNVKNFETVKSTLKVENQNESTEKNLDNLNSFEKPKIEEESISRDELMKKLGIKTVNDEMIENLLEDIFEPTKIELESIKAELLEKITEYLKNNNEISEFNVKLAITYDKEFNADCNVYATLKYDSKNLESKLNPDILKLEIKNIFNNYVIDINPDLTINTKLENNASIEKSVEDLENIINGEISGYLKNSSEVSEFEVYLKIKNEDGYVANCSITIVPAKMFGIIKSNPDIEKIKKYVFEIINTYNIKIDFLNVKVDKITTSIKNK</sequence>
<organism evidence="1 2">
    <name type="scientific">Methanococcus vannielii (strain ATCC 35089 / DSM 1224 / JCM 13029 / OCM 148 / SB)</name>
    <dbReference type="NCBI Taxonomy" id="406327"/>
    <lineage>
        <taxon>Archaea</taxon>
        <taxon>Methanobacteriati</taxon>
        <taxon>Methanobacteriota</taxon>
        <taxon>Methanomada group</taxon>
        <taxon>Methanococci</taxon>
        <taxon>Methanococcales</taxon>
        <taxon>Methanococcaceae</taxon>
        <taxon>Methanococcus</taxon>
    </lineage>
</organism>
<dbReference type="RefSeq" id="WP_011972130.1">
    <property type="nucleotide sequence ID" value="NC_009634.1"/>
</dbReference>
<dbReference type="STRING" id="406327.Mevan_0318"/>
<name>A6UP05_METVS</name>